<dbReference type="Proteomes" id="UP000053144">
    <property type="component" value="Chromosome 3"/>
</dbReference>
<evidence type="ECO:0000256" key="4">
    <source>
        <dbReference type="ARBA" id="ARBA00023002"/>
    </source>
</evidence>
<dbReference type="EC" id="1.14.11.13" evidence="9"/>
<comment type="similarity">
    <text evidence="8">Belongs to the iron/ascorbate-dependent oxidoreductase family. GA2OX subfamily.</text>
</comment>
<name>A0A0L9UA21_PHAAN</name>
<keyword evidence="2 10" id="KW-0479">Metal-binding</keyword>
<dbReference type="GO" id="GO:0046872">
    <property type="term" value="F:metal ion binding"/>
    <property type="evidence" value="ECO:0007669"/>
    <property type="project" value="UniProtKB-KW"/>
</dbReference>
<dbReference type="OMA" id="WWIAPLP"/>
<dbReference type="InterPro" id="IPR005123">
    <property type="entry name" value="Oxoglu/Fe-dep_dioxygenase_dom"/>
</dbReference>
<dbReference type="InterPro" id="IPR050231">
    <property type="entry name" value="Iron_ascorbate_oxido_reductase"/>
</dbReference>
<dbReference type="Gene3D" id="2.60.120.330">
    <property type="entry name" value="B-lactam Antibiotic, Isopenicillin N Synthase, Chain"/>
    <property type="match status" value="1"/>
</dbReference>
<dbReference type="Pfam" id="PF03171">
    <property type="entry name" value="2OG-FeII_Oxy"/>
    <property type="match status" value="1"/>
</dbReference>
<dbReference type="InterPro" id="IPR026992">
    <property type="entry name" value="DIOX_N"/>
</dbReference>
<evidence type="ECO:0000313" key="12">
    <source>
        <dbReference type="EMBL" id="KOM39379.1"/>
    </source>
</evidence>
<evidence type="ECO:0000256" key="7">
    <source>
        <dbReference type="ARBA" id="ARBA00052204"/>
    </source>
</evidence>
<organism evidence="12 13">
    <name type="scientific">Phaseolus angularis</name>
    <name type="common">Azuki bean</name>
    <name type="synonym">Vigna angularis</name>
    <dbReference type="NCBI Taxonomy" id="3914"/>
    <lineage>
        <taxon>Eukaryota</taxon>
        <taxon>Viridiplantae</taxon>
        <taxon>Streptophyta</taxon>
        <taxon>Embryophyta</taxon>
        <taxon>Tracheophyta</taxon>
        <taxon>Spermatophyta</taxon>
        <taxon>Magnoliopsida</taxon>
        <taxon>eudicotyledons</taxon>
        <taxon>Gunneridae</taxon>
        <taxon>Pentapetalae</taxon>
        <taxon>rosids</taxon>
        <taxon>fabids</taxon>
        <taxon>Fabales</taxon>
        <taxon>Fabaceae</taxon>
        <taxon>Papilionoideae</taxon>
        <taxon>50 kb inversion clade</taxon>
        <taxon>NPAAA clade</taxon>
        <taxon>indigoferoid/millettioid clade</taxon>
        <taxon>Phaseoleae</taxon>
        <taxon>Vigna</taxon>
    </lineage>
</organism>
<dbReference type="PROSITE" id="PS51471">
    <property type="entry name" value="FE2OG_OXY"/>
    <property type="match status" value="1"/>
</dbReference>
<dbReference type="Gramene" id="KOM39379">
    <property type="protein sequence ID" value="KOM39379"/>
    <property type="gene ID" value="LR48_Vigan03g276100"/>
</dbReference>
<evidence type="ECO:0000313" key="13">
    <source>
        <dbReference type="Proteomes" id="UP000053144"/>
    </source>
</evidence>
<evidence type="ECO:0000259" key="11">
    <source>
        <dbReference type="PROSITE" id="PS51471"/>
    </source>
</evidence>
<sequence>MVVPSPTSSKIASNKTKAMGIPTIDLSMERSQLSQTVVKACEEYGFFRVVNHNVPKEVIARLEEEGAEFFSKPSHEKRRAGPASPFGYGFTNIGPNGDMGDLEYLLLHANPLSIAQISKTIANDSTKFSTVVKEYVEVVKEVTCEILDLVVEGLGVADKSGLSRLIRDFDSDSVLRMNHYPPLKVKWKGNKNSIGFGAHSDPQMLTIMRSNDVGGLQIYTREGLWLPVPPDPTNFFVMVGDVLQVMTNGKFMSVRHRALTNTSEARMSMIYFAAPPLDWWIAPLPEMVSPPENESVYKAFTWAQYKEATYSLRLGDSRLDLFRAQIDTHLLSSSQSQFQR</sequence>
<dbReference type="FunFam" id="2.60.120.330:FF:000025">
    <property type="entry name" value="Gibberellin 2-beta-dioxygenase 2"/>
    <property type="match status" value="1"/>
</dbReference>
<keyword evidence="4 10" id="KW-0560">Oxidoreductase</keyword>
<dbReference type="EMBL" id="CM003373">
    <property type="protein sequence ID" value="KOM39379.1"/>
    <property type="molecule type" value="Genomic_DNA"/>
</dbReference>
<keyword evidence="5 10" id="KW-0408">Iron</keyword>
<comment type="pathway">
    <text evidence="6">Plant hormone biosynthesis; gibberellin biosynthesis.</text>
</comment>
<evidence type="ECO:0000256" key="1">
    <source>
        <dbReference type="ARBA" id="ARBA00004972"/>
    </source>
</evidence>
<dbReference type="AlphaFoldDB" id="A0A0L9UA21"/>
<dbReference type="InterPro" id="IPR044861">
    <property type="entry name" value="IPNS-like_FE2OG_OXY"/>
</dbReference>
<protein>
    <recommendedName>
        <fullName evidence="9">gibberellin 2beta-dioxygenase</fullName>
        <ecNumber evidence="9">1.14.11.13</ecNumber>
    </recommendedName>
</protein>
<dbReference type="GO" id="GO:0009685">
    <property type="term" value="P:gibberellin metabolic process"/>
    <property type="evidence" value="ECO:0007669"/>
    <property type="project" value="UniProtKB-ARBA"/>
</dbReference>
<accession>A0A0L9UA21</accession>
<dbReference type="SUPFAM" id="SSF51197">
    <property type="entry name" value="Clavaminate synthase-like"/>
    <property type="match status" value="1"/>
</dbReference>
<dbReference type="Pfam" id="PF14226">
    <property type="entry name" value="DIOX_N"/>
    <property type="match status" value="1"/>
</dbReference>
<dbReference type="InterPro" id="IPR027443">
    <property type="entry name" value="IPNS-like_sf"/>
</dbReference>
<evidence type="ECO:0000256" key="10">
    <source>
        <dbReference type="RuleBase" id="RU003682"/>
    </source>
</evidence>
<gene>
    <name evidence="12" type="ORF">LR48_Vigan03g276100</name>
</gene>
<keyword evidence="3" id="KW-0223">Dioxygenase</keyword>
<dbReference type="STRING" id="3914.A0A0L9UA21"/>
<dbReference type="GO" id="GO:0045543">
    <property type="term" value="F:gibberellin 2-beta-dioxygenase activity"/>
    <property type="evidence" value="ECO:0007669"/>
    <property type="project" value="UniProtKB-EC"/>
</dbReference>
<reference evidence="13" key="1">
    <citation type="journal article" date="2015" name="Proc. Natl. Acad. Sci. U.S.A.">
        <title>Genome sequencing of adzuki bean (Vigna angularis) provides insight into high starch and low fat accumulation and domestication.</title>
        <authorList>
            <person name="Yang K."/>
            <person name="Tian Z."/>
            <person name="Chen C."/>
            <person name="Luo L."/>
            <person name="Zhao B."/>
            <person name="Wang Z."/>
            <person name="Yu L."/>
            <person name="Li Y."/>
            <person name="Sun Y."/>
            <person name="Li W."/>
            <person name="Chen Y."/>
            <person name="Li Y."/>
            <person name="Zhang Y."/>
            <person name="Ai D."/>
            <person name="Zhao J."/>
            <person name="Shang C."/>
            <person name="Ma Y."/>
            <person name="Wu B."/>
            <person name="Wang M."/>
            <person name="Gao L."/>
            <person name="Sun D."/>
            <person name="Zhang P."/>
            <person name="Guo F."/>
            <person name="Wang W."/>
            <person name="Li Y."/>
            <person name="Wang J."/>
            <person name="Varshney R.K."/>
            <person name="Wang J."/>
            <person name="Ling H.Q."/>
            <person name="Wan P."/>
        </authorList>
    </citation>
    <scope>NUCLEOTIDE SEQUENCE</scope>
    <source>
        <strain evidence="13">cv. Jingnong 6</strain>
    </source>
</reference>
<comment type="catalytic activity">
    <reaction evidence="7">
        <text>gibberellin A1 + 2-oxoglutarate + O2 = gibberellin A8 + succinate + CO2</text>
        <dbReference type="Rhea" id="RHEA:15005"/>
        <dbReference type="ChEBI" id="CHEBI:15379"/>
        <dbReference type="ChEBI" id="CHEBI:16526"/>
        <dbReference type="ChEBI" id="CHEBI:16810"/>
        <dbReference type="ChEBI" id="CHEBI:30031"/>
        <dbReference type="ChEBI" id="CHEBI:58524"/>
        <dbReference type="ChEBI" id="CHEBI:58594"/>
        <dbReference type="EC" id="1.14.11.13"/>
    </reaction>
</comment>
<evidence type="ECO:0000256" key="8">
    <source>
        <dbReference type="ARBA" id="ARBA00061282"/>
    </source>
</evidence>
<feature type="domain" description="Fe2OG dioxygenase" evidence="11">
    <location>
        <begin position="170"/>
        <end position="275"/>
    </location>
</feature>
<evidence type="ECO:0000256" key="3">
    <source>
        <dbReference type="ARBA" id="ARBA00022964"/>
    </source>
</evidence>
<evidence type="ECO:0000256" key="2">
    <source>
        <dbReference type="ARBA" id="ARBA00022723"/>
    </source>
</evidence>
<proteinExistence type="inferred from homology"/>
<dbReference type="PANTHER" id="PTHR47990">
    <property type="entry name" value="2-OXOGLUTARATE (2OG) AND FE(II)-DEPENDENT OXYGENASE SUPERFAMILY PROTEIN-RELATED"/>
    <property type="match status" value="1"/>
</dbReference>
<evidence type="ECO:0000256" key="9">
    <source>
        <dbReference type="ARBA" id="ARBA00066708"/>
    </source>
</evidence>
<evidence type="ECO:0000256" key="5">
    <source>
        <dbReference type="ARBA" id="ARBA00023004"/>
    </source>
</evidence>
<evidence type="ECO:0000256" key="6">
    <source>
        <dbReference type="ARBA" id="ARBA00037909"/>
    </source>
</evidence>
<comment type="pathway">
    <text evidence="1">Hormone biosynthesis.</text>
</comment>